<sequence length="336" mass="38233">MPHKRYDMPKSLKPLIKSAQLRHKAMKPSNGVFEKACSNIKEKTPKGLTVQAVKSTFKRSCKDNAEKEPLAPSHPSPQLGCILFKLPQEIRDQIYAEVFAATQHHALALLACCSRIRNEIGHSWLNHILLCFKKPAIMLERLLNVPAPLSSVHYVRVYGFEGMMLAKRSTRDPSAYAHVHDFLRALPGLVLKELEVVAAGSGSDVGEYQDVELLLSRSSGWKKLTVHFPHSGLLGDAHCSPAMENEHYEYRYGLQGHVRRPLPRAFREVLLKRDGADSGSTVDIFQGPREEEVSKLSNLRRRILGLQHKEEQFPERHYRKHNKNFDPRYQLRVVAQ</sequence>
<evidence type="ECO:0008006" key="3">
    <source>
        <dbReference type="Google" id="ProtNLM"/>
    </source>
</evidence>
<dbReference type="EMBL" id="JAQQWK010000006">
    <property type="protein sequence ID" value="KAK8039461.1"/>
    <property type="molecule type" value="Genomic_DNA"/>
</dbReference>
<name>A0ABR1SYR0_9PEZI</name>
<comment type="caution">
    <text evidence="1">The sequence shown here is derived from an EMBL/GenBank/DDBJ whole genome shotgun (WGS) entry which is preliminary data.</text>
</comment>
<evidence type="ECO:0000313" key="1">
    <source>
        <dbReference type="EMBL" id="KAK8039461.1"/>
    </source>
</evidence>
<keyword evidence="2" id="KW-1185">Reference proteome</keyword>
<gene>
    <name evidence="1" type="ORF">PG993_007872</name>
</gene>
<protein>
    <recommendedName>
        <fullName evidence="3">F-box domain-containing protein</fullName>
    </recommendedName>
</protein>
<reference evidence="1 2" key="1">
    <citation type="submission" date="2023-01" db="EMBL/GenBank/DDBJ databases">
        <title>Analysis of 21 Apiospora genomes using comparative genomics revels a genus with tremendous synthesis potential of carbohydrate active enzymes and secondary metabolites.</title>
        <authorList>
            <person name="Sorensen T."/>
        </authorList>
    </citation>
    <scope>NUCLEOTIDE SEQUENCE [LARGE SCALE GENOMIC DNA]</scope>
    <source>
        <strain evidence="1 2">CBS 33761</strain>
    </source>
</reference>
<accession>A0ABR1SYR0</accession>
<dbReference type="Proteomes" id="UP001444661">
    <property type="component" value="Unassembled WGS sequence"/>
</dbReference>
<evidence type="ECO:0000313" key="2">
    <source>
        <dbReference type="Proteomes" id="UP001444661"/>
    </source>
</evidence>
<organism evidence="1 2">
    <name type="scientific">Apiospora rasikravindrae</name>
    <dbReference type="NCBI Taxonomy" id="990691"/>
    <lineage>
        <taxon>Eukaryota</taxon>
        <taxon>Fungi</taxon>
        <taxon>Dikarya</taxon>
        <taxon>Ascomycota</taxon>
        <taxon>Pezizomycotina</taxon>
        <taxon>Sordariomycetes</taxon>
        <taxon>Xylariomycetidae</taxon>
        <taxon>Amphisphaeriales</taxon>
        <taxon>Apiosporaceae</taxon>
        <taxon>Apiospora</taxon>
    </lineage>
</organism>
<proteinExistence type="predicted"/>